<dbReference type="Proteomes" id="UP000020595">
    <property type="component" value="Unassembled WGS sequence"/>
</dbReference>
<evidence type="ECO:0000313" key="1">
    <source>
        <dbReference type="EMBL" id="EXB06662.1"/>
    </source>
</evidence>
<organism evidence="1 2">
    <name type="scientific">Acinetobacter baumannii (strain 1295743)</name>
    <dbReference type="NCBI Taxonomy" id="1310613"/>
    <lineage>
        <taxon>Bacteria</taxon>
        <taxon>Pseudomonadati</taxon>
        <taxon>Pseudomonadota</taxon>
        <taxon>Gammaproteobacteria</taxon>
        <taxon>Moraxellales</taxon>
        <taxon>Moraxellaceae</taxon>
        <taxon>Acinetobacter</taxon>
        <taxon>Acinetobacter calcoaceticus/baumannii complex</taxon>
    </lineage>
</organism>
<dbReference type="InterPro" id="IPR036663">
    <property type="entry name" value="Fumarylacetoacetase_C_sf"/>
</dbReference>
<gene>
    <name evidence="1" type="ORF">J512_1073</name>
</gene>
<dbReference type="PANTHER" id="PTHR30143">
    <property type="entry name" value="ACID HYDRATASE"/>
    <property type="match status" value="1"/>
</dbReference>
<sequence length="262" mass="28448">MSLNIEAIADRLIEARKTNTPVDKVFPTEDGLSVALAIQVQQEIIRKEVEEGGRIAGFKLGNIAAAMQNKFGVDQPDFGYLMERLFHFERVPVSPDNFISPYIELEPAFVLKHDLQGSQVTVADVISATDYVLPALEIIDSRVKDWKIGIYDTLADCGSVGGVILGAQPRQISELDLTNTAGEILINGKVVAQGNTGDIYGNPVSAIAWVCRRVAEFGIGFKKGDIILAGSCLAAVEMTPNTAITGRFANWGEVSFEYRNGK</sequence>
<dbReference type="GO" id="GO:0016787">
    <property type="term" value="F:hydrolase activity"/>
    <property type="evidence" value="ECO:0007669"/>
    <property type="project" value="UniProtKB-KW"/>
</dbReference>
<accession>A0A009HR35</accession>
<comment type="caution">
    <text evidence="1">The sequence shown here is derived from an EMBL/GenBank/DDBJ whole genome shotgun (WGS) entry which is preliminary data.</text>
</comment>
<proteinExistence type="predicted"/>
<evidence type="ECO:0000313" key="2">
    <source>
        <dbReference type="Proteomes" id="UP000020595"/>
    </source>
</evidence>
<dbReference type="PATRIC" id="fig|1310613.3.peg.1026"/>
<dbReference type="AlphaFoldDB" id="A0A009HR35"/>
<dbReference type="GO" id="GO:0008684">
    <property type="term" value="F:2-oxopent-4-enoate hydratase activity"/>
    <property type="evidence" value="ECO:0007669"/>
    <property type="project" value="TreeGrafter"/>
</dbReference>
<reference evidence="1 2" key="1">
    <citation type="submission" date="2014-02" db="EMBL/GenBank/DDBJ databases">
        <title>Comparative genomics and transcriptomics to identify genetic mechanisms underlying the emergence of carbapenem resistant Acinetobacter baumannii (CRAb).</title>
        <authorList>
            <person name="Harris A.D."/>
            <person name="Johnson K.J."/>
            <person name="George J."/>
            <person name="Shefchek K."/>
            <person name="Daugherty S.C."/>
            <person name="Parankush S."/>
            <person name="Sadzewicz L."/>
            <person name="Tallon L."/>
            <person name="Sengamalay N."/>
            <person name="Hazen T.H."/>
            <person name="Rasko D.A."/>
        </authorList>
    </citation>
    <scope>NUCLEOTIDE SEQUENCE [LARGE SCALE GENOMIC DNA]</scope>
    <source>
        <strain evidence="1 2">1295743</strain>
    </source>
</reference>
<dbReference type="InterPro" id="IPR050772">
    <property type="entry name" value="Hydratase-Decarb/MhpD_sf"/>
</dbReference>
<dbReference type="GO" id="GO:0005737">
    <property type="term" value="C:cytoplasm"/>
    <property type="evidence" value="ECO:0007669"/>
    <property type="project" value="TreeGrafter"/>
</dbReference>
<dbReference type="SUPFAM" id="SSF56529">
    <property type="entry name" value="FAH"/>
    <property type="match status" value="1"/>
</dbReference>
<dbReference type="Gene3D" id="3.90.850.10">
    <property type="entry name" value="Fumarylacetoacetase-like, C-terminal domain"/>
    <property type="match status" value="1"/>
</dbReference>
<dbReference type="RefSeq" id="WP_024433425.1">
    <property type="nucleotide sequence ID" value="NZ_JEWH01000009.1"/>
</dbReference>
<dbReference type="EMBL" id="JEWH01000009">
    <property type="protein sequence ID" value="EXB06662.1"/>
    <property type="molecule type" value="Genomic_DNA"/>
</dbReference>
<keyword evidence="1" id="KW-0378">Hydrolase</keyword>
<dbReference type="PANTHER" id="PTHR30143:SF0">
    <property type="entry name" value="2-KETO-4-PENTENOATE HYDRATASE"/>
    <property type="match status" value="1"/>
</dbReference>
<protein>
    <submittedName>
        <fullName evidence="1">Fumarylacetoacetate (FAA) hydrolase family protein</fullName>
    </submittedName>
</protein>
<name>A0A009HR35_ACIB9</name>